<comment type="caution">
    <text evidence="1">The sequence shown here is derived from an EMBL/GenBank/DDBJ whole genome shotgun (WGS) entry which is preliminary data.</text>
</comment>
<accession>A0A6V8L3K3</accession>
<proteinExistence type="predicted"/>
<reference evidence="1 2" key="1">
    <citation type="submission" date="2020-03" db="EMBL/GenBank/DDBJ databases">
        <title>Whole genome shotgun sequence of Phytohabitans rumicis NBRC 108638.</title>
        <authorList>
            <person name="Komaki H."/>
            <person name="Tamura T."/>
        </authorList>
    </citation>
    <scope>NUCLEOTIDE SEQUENCE [LARGE SCALE GENOMIC DNA]</scope>
    <source>
        <strain evidence="1 2">NBRC 108638</strain>
    </source>
</reference>
<sequence length="206" mass="22244">MQGGLDQASLEAVRQALGLSRRGRLTDQEDMEFGYAYLNGEGEPHVVVTLWRYADDRWGVTLDADPRVDVSTPDVERWAAQAEAAATEAGLTVVERDTDPAARREVRRLFVLLRGQIDESRLNELRTALGLEPAGRLDDPSAWELGARRLDGGAVLRLVRLDGTWGVAIDATPDAAIAPSDLAHWAERATAAATVAGLAPAAPVLR</sequence>
<organism evidence="1 2">
    <name type="scientific">Phytohabitans rumicis</name>
    <dbReference type="NCBI Taxonomy" id="1076125"/>
    <lineage>
        <taxon>Bacteria</taxon>
        <taxon>Bacillati</taxon>
        <taxon>Actinomycetota</taxon>
        <taxon>Actinomycetes</taxon>
        <taxon>Micromonosporales</taxon>
        <taxon>Micromonosporaceae</taxon>
    </lineage>
</organism>
<dbReference type="AlphaFoldDB" id="A0A6V8L3K3"/>
<name>A0A6V8L3K3_9ACTN</name>
<dbReference type="EMBL" id="BLPG01000001">
    <property type="protein sequence ID" value="GFJ91842.1"/>
    <property type="molecule type" value="Genomic_DNA"/>
</dbReference>
<evidence type="ECO:0000313" key="1">
    <source>
        <dbReference type="EMBL" id="GFJ91842.1"/>
    </source>
</evidence>
<protein>
    <submittedName>
        <fullName evidence="1">Uncharacterized protein</fullName>
    </submittedName>
</protein>
<dbReference type="Proteomes" id="UP000482960">
    <property type="component" value="Unassembled WGS sequence"/>
</dbReference>
<gene>
    <name evidence="1" type="ORF">Prum_054840</name>
</gene>
<reference evidence="1 2" key="2">
    <citation type="submission" date="2020-03" db="EMBL/GenBank/DDBJ databases">
        <authorList>
            <person name="Ichikawa N."/>
            <person name="Kimura A."/>
            <person name="Kitahashi Y."/>
            <person name="Uohara A."/>
        </authorList>
    </citation>
    <scope>NUCLEOTIDE SEQUENCE [LARGE SCALE GENOMIC DNA]</scope>
    <source>
        <strain evidence="1 2">NBRC 108638</strain>
    </source>
</reference>
<keyword evidence="2" id="KW-1185">Reference proteome</keyword>
<evidence type="ECO:0000313" key="2">
    <source>
        <dbReference type="Proteomes" id="UP000482960"/>
    </source>
</evidence>